<feature type="domain" description="Immunity MXAN-0049 protein" evidence="1">
    <location>
        <begin position="66"/>
        <end position="161"/>
    </location>
</feature>
<name>A0A5M7B2I5_9FLAO</name>
<keyword evidence="4" id="KW-1185">Reference proteome</keyword>
<dbReference type="EMBL" id="VMBF01000009">
    <property type="protein sequence ID" value="TSJ73567.1"/>
    <property type="molecule type" value="Genomic_DNA"/>
</dbReference>
<evidence type="ECO:0000313" key="5">
    <source>
        <dbReference type="Proteomes" id="UP000322315"/>
    </source>
</evidence>
<dbReference type="Proteomes" id="UP000322315">
    <property type="component" value="Unassembled WGS sequence"/>
</dbReference>
<evidence type="ECO:0000259" key="1">
    <source>
        <dbReference type="Pfam" id="PF07791"/>
    </source>
</evidence>
<dbReference type="Proteomes" id="UP000315145">
    <property type="component" value="Unassembled WGS sequence"/>
</dbReference>
<reference evidence="3 4" key="2">
    <citation type="submission" date="2019-07" db="EMBL/GenBank/DDBJ databases">
        <title>Algibacter marinivivus sp. nov., isolated from the surface of a marine red alga.</title>
        <authorList>
            <person name="Zhong X."/>
            <person name="Xu W."/>
            <person name="Zhang Y."/>
            <person name="Zhang Q."/>
            <person name="Du Z."/>
        </authorList>
    </citation>
    <scope>NUCLEOTIDE SEQUENCE [LARGE SCALE GENOMIC DNA]</scope>
    <source>
        <strain evidence="3 4">RU-4-M-4</strain>
    </source>
</reference>
<dbReference type="Pfam" id="PF07791">
    <property type="entry name" value="Imm11"/>
    <property type="match status" value="1"/>
</dbReference>
<proteinExistence type="predicted"/>
<gene>
    <name evidence="2" type="ORF">F2B50_14815</name>
    <name evidence="3" type="ORF">FPF71_14815</name>
</gene>
<comment type="caution">
    <text evidence="2">The sequence shown here is derived from an EMBL/GenBank/DDBJ whole genome shotgun (WGS) entry which is preliminary data.</text>
</comment>
<reference evidence="2" key="3">
    <citation type="submission" date="2019-09" db="EMBL/GenBank/DDBJ databases">
        <authorList>
            <person name="Zhang D.-C."/>
        </authorList>
    </citation>
    <scope>NUCLEOTIDE SEQUENCE</scope>
    <source>
        <strain evidence="2">RU-4-M-4</strain>
    </source>
</reference>
<dbReference type="InterPro" id="IPR012433">
    <property type="entry name" value="Imm11"/>
</dbReference>
<reference evidence="2 5" key="1">
    <citation type="journal article" date="2015" name="Int. J. Syst. Evol. Microbiol.">
        <title>Algibacter amylolyticus sp. nov., isolated from intertidal sediment.</title>
        <authorList>
            <person name="Zhang D.C."/>
            <person name="Wu J."/>
            <person name="Neuner K."/>
            <person name="Yao J."/>
            <person name="Margesin R."/>
        </authorList>
    </citation>
    <scope>NUCLEOTIDE SEQUENCE [LARGE SCALE GENOMIC DNA]</scope>
    <source>
        <strain evidence="2 5">RU-4-M-4</strain>
    </source>
</reference>
<dbReference type="AlphaFoldDB" id="A0A5M7B2I5"/>
<dbReference type="RefSeq" id="WP_144117673.1">
    <property type="nucleotide sequence ID" value="NZ_JACHGE010000007.1"/>
</dbReference>
<accession>A0A5M7B2I5</accession>
<evidence type="ECO:0000313" key="3">
    <source>
        <dbReference type="EMBL" id="TSJ73567.1"/>
    </source>
</evidence>
<dbReference type="EMBL" id="VWRS01000009">
    <property type="protein sequence ID" value="KAA5822417.1"/>
    <property type="molecule type" value="Genomic_DNA"/>
</dbReference>
<organism evidence="2 5">
    <name type="scientific">Algibacter amylolyticus</name>
    <dbReference type="NCBI Taxonomy" id="1608400"/>
    <lineage>
        <taxon>Bacteria</taxon>
        <taxon>Pseudomonadati</taxon>
        <taxon>Bacteroidota</taxon>
        <taxon>Flavobacteriia</taxon>
        <taxon>Flavobacteriales</taxon>
        <taxon>Flavobacteriaceae</taxon>
        <taxon>Algibacter</taxon>
    </lineage>
</organism>
<dbReference type="OrthoDB" id="1431203at2"/>
<protein>
    <recommendedName>
        <fullName evidence="1">Immunity MXAN-0049 protein domain-containing protein</fullName>
    </recommendedName>
</protein>
<evidence type="ECO:0000313" key="2">
    <source>
        <dbReference type="EMBL" id="KAA5822417.1"/>
    </source>
</evidence>
<evidence type="ECO:0000313" key="4">
    <source>
        <dbReference type="Proteomes" id="UP000315145"/>
    </source>
</evidence>
<sequence length="209" mass="24419">MNYKILADSKSLYEFANQKTSQAVMDALIFNGKETTYNFNEILYIQNQKNIEGNIISTIETPVLTVGGKLFISQSLKNIFEKYDVIGEYFEAQVKANGTAFNEDYFLFNPLIGANCLDYKNSTYDKIYDDWSKIFNISKISHLKIEENKILNNAPLFFLGQFPYKENDNRILDKIIFIREDLAKEIKDAKILGINIFEIENYSYNWKWI</sequence>